<evidence type="ECO:0000313" key="4">
    <source>
        <dbReference type="Proteomes" id="UP000751190"/>
    </source>
</evidence>
<dbReference type="PANTHER" id="PTHR18962">
    <property type="entry name" value="COILED-COIL DOMAIN-CONTAINING PROTEIN 39"/>
    <property type="match status" value="1"/>
</dbReference>
<dbReference type="EMBL" id="JAGTXO010000023">
    <property type="protein sequence ID" value="KAG8461994.1"/>
    <property type="molecule type" value="Genomic_DNA"/>
</dbReference>
<dbReference type="OrthoDB" id="10259720at2759"/>
<feature type="coiled-coil region" evidence="2">
    <location>
        <begin position="28"/>
        <end position="55"/>
    </location>
</feature>
<sequence length="881" mass="100426">MEDPLGVELNGEDGVEFNDLPDFANARNKELHAALRAMEQEVVQLNAEYADTTERTQTMKEHLANVQKEAGTTQQLVDARVHEIETEDHLKQLAERERGRFMAELKKHSAEVSELQDKLNLAQNSMFKGNERMDAFKLKMNWNQEELEQWALAARQKEEDSLALARYAKADEAKIRELTLQIEKMMAETQAKRAELEAEVTDTQAQQIVLDKTAEDFRKLHAERQELVRSWEASVKAMQRRDRDIVDAAERFREQKAALRQKQELHAERDAELQAQLAQNEALDSQISADERELGNVRRAQALSTHGFDEVTDQIEVMKNTLSKAAAELQLKRDETGALTRLLDEKKAALERKKRGLIRAEAELAEHGARALSLEQAAKEVSAMARDADGRAERAERALTELKERMYKESEILFAQRRAETNMIAEINGAGRTSRNATSRIRALDEQAQRQRELIYNADFKLQLLERRLSRLQGERTEAEKRDLTKKIKLLTEEVEGATSQHTMLTAQLKRLRNDLAAAGRRNGALGKEVAGLEAEIGELQLRNLTSSNHLKTLVTSKEEKLVQHDIARLEVRKLRELLSALVDETFGLDNRRAQLALSMEERKKEVAVHADVLRSQLKAAEDERHRVAKMLAERELRIEKLRQKFQVVAGRMLAPEDGSADGGEANTQAYYIIRAAQEREELQREGDELDNKIQQTERQIRALEKTLNHLYSKNTAYRQSFALVDRSAPLYEQKLLLEEQGHAAVTKFRAARLEQAELEEDMNHMAETQREVGENMQTLDGRIGEYEARSQHLGAEVVSQQLENERSRQDVGQTLAELRVASGRSADAPLPVELHAQVVETSTRARFMVDSLRNLAEAHDTGEFRESVMQLLTERRLLVS</sequence>
<dbReference type="OMA" id="NSKNCDE"/>
<feature type="coiled-coil region" evidence="2">
    <location>
        <begin position="462"/>
        <end position="515"/>
    </location>
</feature>
<reference evidence="3" key="1">
    <citation type="submission" date="2021-05" db="EMBL/GenBank/DDBJ databases">
        <title>The genome of the haptophyte Pavlova lutheri (Diacronema luteri, Pavlovales) - a model for lipid biosynthesis in eukaryotic algae.</title>
        <authorList>
            <person name="Hulatt C.J."/>
            <person name="Posewitz M.C."/>
        </authorList>
    </citation>
    <scope>NUCLEOTIDE SEQUENCE</scope>
    <source>
        <strain evidence="3">NIVA-4/92</strain>
    </source>
</reference>
<evidence type="ECO:0008006" key="5">
    <source>
        <dbReference type="Google" id="ProtNLM"/>
    </source>
</evidence>
<dbReference type="InterPro" id="IPR033290">
    <property type="entry name" value="CCDC39"/>
</dbReference>
<feature type="coiled-coil region" evidence="2">
    <location>
        <begin position="98"/>
        <end position="125"/>
    </location>
</feature>
<protein>
    <recommendedName>
        <fullName evidence="5">Coiled-coil domain-containing protein 39</fullName>
    </recommendedName>
</protein>
<feature type="coiled-coil region" evidence="2">
    <location>
        <begin position="604"/>
        <end position="631"/>
    </location>
</feature>
<feature type="coiled-coil region" evidence="2">
    <location>
        <begin position="673"/>
        <end position="714"/>
    </location>
</feature>
<dbReference type="GO" id="GO:0060285">
    <property type="term" value="P:cilium-dependent cell motility"/>
    <property type="evidence" value="ECO:0007669"/>
    <property type="project" value="TreeGrafter"/>
</dbReference>
<dbReference type="Pfam" id="PF24161">
    <property type="entry name" value="CCDC39"/>
    <property type="match status" value="1"/>
</dbReference>
<keyword evidence="1 2" id="KW-0175">Coiled coil</keyword>
<feature type="coiled-coil region" evidence="2">
    <location>
        <begin position="273"/>
        <end position="412"/>
    </location>
</feature>
<dbReference type="AlphaFoldDB" id="A0A8J6C6J9"/>
<comment type="caution">
    <text evidence="3">The sequence shown here is derived from an EMBL/GenBank/DDBJ whole genome shotgun (WGS) entry which is preliminary data.</text>
</comment>
<evidence type="ECO:0000313" key="3">
    <source>
        <dbReference type="EMBL" id="KAG8461994.1"/>
    </source>
</evidence>
<dbReference type="GO" id="GO:0003341">
    <property type="term" value="P:cilium movement"/>
    <property type="evidence" value="ECO:0007669"/>
    <property type="project" value="InterPro"/>
</dbReference>
<evidence type="ECO:0000256" key="2">
    <source>
        <dbReference type="SAM" id="Coils"/>
    </source>
</evidence>
<dbReference type="Proteomes" id="UP000751190">
    <property type="component" value="Unassembled WGS sequence"/>
</dbReference>
<organism evidence="3 4">
    <name type="scientific">Diacronema lutheri</name>
    <name type="common">Unicellular marine alga</name>
    <name type="synonym">Monochrysis lutheri</name>
    <dbReference type="NCBI Taxonomy" id="2081491"/>
    <lineage>
        <taxon>Eukaryota</taxon>
        <taxon>Haptista</taxon>
        <taxon>Haptophyta</taxon>
        <taxon>Pavlovophyceae</taxon>
        <taxon>Pavlovales</taxon>
        <taxon>Pavlovaceae</taxon>
        <taxon>Diacronema</taxon>
    </lineage>
</organism>
<dbReference type="PANTHER" id="PTHR18962:SF0">
    <property type="entry name" value="COILED-COIL DOMAIN-CONTAINING PROTEIN 39"/>
    <property type="match status" value="1"/>
</dbReference>
<accession>A0A8J6C6J9</accession>
<evidence type="ECO:0000256" key="1">
    <source>
        <dbReference type="ARBA" id="ARBA00023054"/>
    </source>
</evidence>
<dbReference type="GO" id="GO:0036159">
    <property type="term" value="P:inner dynein arm assembly"/>
    <property type="evidence" value="ECO:0007669"/>
    <property type="project" value="InterPro"/>
</dbReference>
<keyword evidence="4" id="KW-1185">Reference proteome</keyword>
<proteinExistence type="predicted"/>
<feature type="coiled-coil region" evidence="2">
    <location>
        <begin position="168"/>
        <end position="206"/>
    </location>
</feature>
<gene>
    <name evidence="3" type="ORF">KFE25_014013</name>
</gene>
<dbReference type="GO" id="GO:0005930">
    <property type="term" value="C:axoneme"/>
    <property type="evidence" value="ECO:0007669"/>
    <property type="project" value="InterPro"/>
</dbReference>
<name>A0A8J6C6J9_DIALT</name>